<evidence type="ECO:0000313" key="8">
    <source>
        <dbReference type="EMBL" id="KAK8844960.1"/>
    </source>
</evidence>
<evidence type="ECO:0000256" key="4">
    <source>
        <dbReference type="ARBA" id="ARBA00022801"/>
    </source>
</evidence>
<dbReference type="SUPFAM" id="SSF55545">
    <property type="entry name" value="beta-N-acetylhexosaminidase-like domain"/>
    <property type="match status" value="1"/>
</dbReference>
<feature type="domain" description="Glycoside hydrolase family 20 catalytic" evidence="6">
    <location>
        <begin position="153"/>
        <end position="497"/>
    </location>
</feature>
<feature type="domain" description="Beta-hexosaminidase bacterial type N-terminal" evidence="7">
    <location>
        <begin position="16"/>
        <end position="150"/>
    </location>
</feature>
<dbReference type="Pfam" id="PF02838">
    <property type="entry name" value="Glyco_hydro_20b"/>
    <property type="match status" value="1"/>
</dbReference>
<name>A0ABR2HD34_9EUKA</name>
<evidence type="ECO:0000256" key="2">
    <source>
        <dbReference type="ARBA" id="ARBA00006285"/>
    </source>
</evidence>
<dbReference type="InterPro" id="IPR015883">
    <property type="entry name" value="Glyco_hydro_20_cat"/>
</dbReference>
<dbReference type="Gene3D" id="3.30.379.10">
    <property type="entry name" value="Chitobiase/beta-hexosaminidase domain 2-like"/>
    <property type="match status" value="1"/>
</dbReference>
<dbReference type="EMBL" id="JAPFFF010000031">
    <property type="protein sequence ID" value="KAK8844960.1"/>
    <property type="molecule type" value="Genomic_DNA"/>
</dbReference>
<organism evidence="8 9">
    <name type="scientific">Tritrichomonas musculus</name>
    <dbReference type="NCBI Taxonomy" id="1915356"/>
    <lineage>
        <taxon>Eukaryota</taxon>
        <taxon>Metamonada</taxon>
        <taxon>Parabasalia</taxon>
        <taxon>Tritrichomonadida</taxon>
        <taxon>Tritrichomonadidae</taxon>
        <taxon>Tritrichomonas</taxon>
    </lineage>
</organism>
<comment type="caution">
    <text evidence="8">The sequence shown here is derived from an EMBL/GenBank/DDBJ whole genome shotgun (WGS) entry which is preliminary data.</text>
</comment>
<gene>
    <name evidence="8" type="ORF">M9Y10_021133</name>
</gene>
<accession>A0ABR2HD34</accession>
<keyword evidence="5" id="KW-0326">Glycosidase</keyword>
<dbReference type="Pfam" id="PF00728">
    <property type="entry name" value="Glyco_hydro_20"/>
    <property type="match status" value="1"/>
</dbReference>
<dbReference type="InterPro" id="IPR017853">
    <property type="entry name" value="GH"/>
</dbReference>
<dbReference type="PANTHER" id="PTHR22600">
    <property type="entry name" value="BETA-HEXOSAMINIDASE"/>
    <property type="match status" value="1"/>
</dbReference>
<reference evidence="8 9" key="1">
    <citation type="submission" date="2024-04" db="EMBL/GenBank/DDBJ databases">
        <title>Tritrichomonas musculus Genome.</title>
        <authorList>
            <person name="Alves-Ferreira E."/>
            <person name="Grigg M."/>
            <person name="Lorenzi H."/>
            <person name="Galac M."/>
        </authorList>
    </citation>
    <scope>NUCLEOTIDE SEQUENCE [LARGE SCALE GENOMIC DNA]</scope>
    <source>
        <strain evidence="8 9">EAF2021</strain>
    </source>
</reference>
<dbReference type="Proteomes" id="UP001470230">
    <property type="component" value="Unassembled WGS sequence"/>
</dbReference>
<dbReference type="InterPro" id="IPR015882">
    <property type="entry name" value="HEX_bac_N"/>
</dbReference>
<keyword evidence="9" id="KW-1185">Reference proteome</keyword>
<evidence type="ECO:0000256" key="3">
    <source>
        <dbReference type="ARBA" id="ARBA00012663"/>
    </source>
</evidence>
<evidence type="ECO:0000259" key="7">
    <source>
        <dbReference type="Pfam" id="PF02838"/>
    </source>
</evidence>
<dbReference type="CDD" id="cd06563">
    <property type="entry name" value="GH20_chitobiase-like"/>
    <property type="match status" value="1"/>
</dbReference>
<dbReference type="PRINTS" id="PR00738">
    <property type="entry name" value="GLHYDRLASE20"/>
</dbReference>
<evidence type="ECO:0000259" key="6">
    <source>
        <dbReference type="Pfam" id="PF00728"/>
    </source>
</evidence>
<comment type="similarity">
    <text evidence="2">Belongs to the glycosyl hydrolase 20 family.</text>
</comment>
<dbReference type="InterPro" id="IPR029018">
    <property type="entry name" value="Hex-like_dom2"/>
</dbReference>
<dbReference type="EC" id="3.2.1.52" evidence="3"/>
<dbReference type="Gene3D" id="3.20.20.80">
    <property type="entry name" value="Glycosidases"/>
    <property type="match status" value="1"/>
</dbReference>
<evidence type="ECO:0000256" key="1">
    <source>
        <dbReference type="ARBA" id="ARBA00001231"/>
    </source>
</evidence>
<proteinExistence type="inferred from homology"/>
<dbReference type="InterPro" id="IPR025705">
    <property type="entry name" value="Beta_hexosaminidase_sua/sub"/>
</dbReference>
<evidence type="ECO:0000313" key="9">
    <source>
        <dbReference type="Proteomes" id="UP001470230"/>
    </source>
</evidence>
<dbReference type="PANTHER" id="PTHR22600:SF57">
    <property type="entry name" value="BETA-N-ACETYLHEXOSAMINIDASE"/>
    <property type="match status" value="1"/>
</dbReference>
<comment type="catalytic activity">
    <reaction evidence="1">
        <text>Hydrolysis of terminal non-reducing N-acetyl-D-hexosamine residues in N-acetyl-beta-D-hexosaminides.</text>
        <dbReference type="EC" id="3.2.1.52"/>
    </reaction>
</comment>
<sequence>MMFLFLISLTFSSNTPMIIPQPAEMKVLDGTWILSPTDSIYYDSSVDGAQEVAQFCAEQLRTVTGYSLPLVTGKDVPKTGILFLKSTTDTKDEEYDVSATTECFKILATKRSGLFYGYQTLLQLLPIKVFANTTQTGITWECPCVSIHDYPNYQWRGILVDVARHFFDIPTIKTIIDGMCISKLNTIHMHLTDDQAWRIEIKRYPRLVEIGSIRDESPIMWDRDHLDGTPYGPYSFTQDELRDLISYAKKRGITIVPEIEMPGHGLSALAGYPQYSCTGGPFKPRCEWGVQDNVYCAGNDETFEFLQSILDEVLDLFNESVFIHCGGDECPKTKWSKCPKCQKRIKDEGLKNENELQSWFVQKMANYVKSKGHRLIGWDEILEGGLADGAAVMSWQGVSGGQAAARMGHDVVMTPAYYLYLDYNQFPIKEKYEYNALLSTTPRIYNYDPRAGISQEYKKYIIGVQGNAWAEFIWHREDLQYKIFPRSCSVGETGWTPDNQKSWSRFARNLHLAQIERLKLLGLNVAPLANQPEAVWESGDIKDKWVSVTWDVSGTIEQSGTYGVLFMYTHGANGINVRNVKLLINSAVVGTDSHEGNASENPSNNQYTFYVGEQSAGVKIEITAEVMSDSDGDDSNGNVFIYCL</sequence>
<evidence type="ECO:0000256" key="5">
    <source>
        <dbReference type="ARBA" id="ARBA00023295"/>
    </source>
</evidence>
<keyword evidence="4" id="KW-0378">Hydrolase</keyword>
<protein>
    <recommendedName>
        <fullName evidence="3">beta-N-acetylhexosaminidase</fullName>
        <ecNumber evidence="3">3.2.1.52</ecNumber>
    </recommendedName>
</protein>
<dbReference type="SUPFAM" id="SSF51445">
    <property type="entry name" value="(Trans)glycosidases"/>
    <property type="match status" value="1"/>
</dbReference>